<sequence length="203" mass="22525">MSGVVPRMSEVVPRVALVVGSTREPRFADYPLTWLLERLGTRDDLEVSVIDVRDVALPDYNLPKAPAHAQREYSSRAERALGERLDNADAFLFLVNEYNHGYGGALKNVLDHYFAEFEHKPAAFFGYGNVGGSRAIEQLRQVVAELNMVSVRETVHIFGAQFPAVREGGAAAAAVFDALEQRLTVMLDHLLWWARALSAARDA</sequence>
<dbReference type="InterPro" id="IPR050712">
    <property type="entry name" value="NAD(P)H-dep_reductase"/>
</dbReference>
<dbReference type="Pfam" id="PF03358">
    <property type="entry name" value="FMN_red"/>
    <property type="match status" value="1"/>
</dbReference>
<evidence type="ECO:0000259" key="1">
    <source>
        <dbReference type="Pfam" id="PF03358"/>
    </source>
</evidence>
<organism evidence="2 3">
    <name type="scientific">Microbacterium suwonense</name>
    <dbReference type="NCBI Taxonomy" id="683047"/>
    <lineage>
        <taxon>Bacteria</taxon>
        <taxon>Bacillati</taxon>
        <taxon>Actinomycetota</taxon>
        <taxon>Actinomycetes</taxon>
        <taxon>Micrococcales</taxon>
        <taxon>Microbacteriaceae</taxon>
        <taxon>Microbacterium</taxon>
    </lineage>
</organism>
<reference evidence="3" key="1">
    <citation type="journal article" date="2019" name="Int. J. Syst. Evol. Microbiol.">
        <title>The Global Catalogue of Microorganisms (GCM) 10K type strain sequencing project: providing services to taxonomists for standard genome sequencing and annotation.</title>
        <authorList>
            <consortium name="The Broad Institute Genomics Platform"/>
            <consortium name="The Broad Institute Genome Sequencing Center for Infectious Disease"/>
            <person name="Wu L."/>
            <person name="Ma J."/>
        </authorList>
    </citation>
    <scope>NUCLEOTIDE SEQUENCE [LARGE SCALE GENOMIC DNA]</scope>
    <source>
        <strain evidence="3">NBRC 106310</strain>
    </source>
</reference>
<dbReference type="PANTHER" id="PTHR30543">
    <property type="entry name" value="CHROMATE REDUCTASE"/>
    <property type="match status" value="1"/>
</dbReference>
<dbReference type="EMBL" id="AP027728">
    <property type="protein sequence ID" value="BDZ39509.1"/>
    <property type="molecule type" value="Genomic_DNA"/>
</dbReference>
<dbReference type="InterPro" id="IPR029039">
    <property type="entry name" value="Flavoprotein-like_sf"/>
</dbReference>
<evidence type="ECO:0000313" key="3">
    <source>
        <dbReference type="Proteomes" id="UP001321543"/>
    </source>
</evidence>
<name>A0ABM8FV61_9MICO</name>
<dbReference type="Gene3D" id="3.40.50.360">
    <property type="match status" value="1"/>
</dbReference>
<protein>
    <submittedName>
        <fullName evidence="2">FMN reductase</fullName>
    </submittedName>
</protein>
<keyword evidence="3" id="KW-1185">Reference proteome</keyword>
<dbReference type="SUPFAM" id="SSF52218">
    <property type="entry name" value="Flavoproteins"/>
    <property type="match status" value="1"/>
</dbReference>
<dbReference type="RefSeq" id="WP_286299695.1">
    <property type="nucleotide sequence ID" value="NZ_AP027728.1"/>
</dbReference>
<feature type="domain" description="NADPH-dependent FMN reductase-like" evidence="1">
    <location>
        <begin position="13"/>
        <end position="156"/>
    </location>
</feature>
<dbReference type="InterPro" id="IPR005025">
    <property type="entry name" value="FMN_Rdtase-like_dom"/>
</dbReference>
<accession>A0ABM8FV61</accession>
<proteinExistence type="predicted"/>
<dbReference type="PANTHER" id="PTHR30543:SF21">
    <property type="entry name" value="NAD(P)H-DEPENDENT FMN REDUCTASE LOT6"/>
    <property type="match status" value="1"/>
</dbReference>
<gene>
    <name evidence="2" type="ORF">GCM10025863_21230</name>
</gene>
<dbReference type="Proteomes" id="UP001321543">
    <property type="component" value="Chromosome"/>
</dbReference>
<evidence type="ECO:0000313" key="2">
    <source>
        <dbReference type="EMBL" id="BDZ39509.1"/>
    </source>
</evidence>